<dbReference type="SUPFAM" id="SSF46689">
    <property type="entry name" value="Homeodomain-like"/>
    <property type="match status" value="1"/>
</dbReference>
<dbReference type="PANTHER" id="PTHR30055:SF151">
    <property type="entry name" value="TRANSCRIPTIONAL REGULATORY PROTEIN"/>
    <property type="match status" value="1"/>
</dbReference>
<evidence type="ECO:0000313" key="7">
    <source>
        <dbReference type="EMBL" id="POH73303.1"/>
    </source>
</evidence>
<organism evidence="7 8">
    <name type="scientific">Arthrobacter glacialis</name>
    <dbReference type="NCBI Taxonomy" id="1664"/>
    <lineage>
        <taxon>Bacteria</taxon>
        <taxon>Bacillati</taxon>
        <taxon>Actinomycetota</taxon>
        <taxon>Actinomycetes</taxon>
        <taxon>Micrococcales</taxon>
        <taxon>Micrococcaceae</taxon>
        <taxon>Arthrobacter</taxon>
    </lineage>
</organism>
<feature type="DNA-binding region" description="H-T-H motif" evidence="5">
    <location>
        <begin position="38"/>
        <end position="57"/>
    </location>
</feature>
<gene>
    <name evidence="7" type="ORF">CVS27_10270</name>
</gene>
<dbReference type="InterPro" id="IPR003012">
    <property type="entry name" value="Tet_transcr_reg_TetR"/>
</dbReference>
<dbReference type="PRINTS" id="PR00400">
    <property type="entry name" value="TETREPRESSOR"/>
</dbReference>
<dbReference type="GO" id="GO:0046677">
    <property type="term" value="P:response to antibiotic"/>
    <property type="evidence" value="ECO:0007669"/>
    <property type="project" value="InterPro"/>
</dbReference>
<name>A0A2S3ZVU0_ARTGL</name>
<dbReference type="Pfam" id="PF00440">
    <property type="entry name" value="TetR_N"/>
    <property type="match status" value="1"/>
</dbReference>
<dbReference type="GO" id="GO:0045892">
    <property type="term" value="P:negative regulation of DNA-templated transcription"/>
    <property type="evidence" value="ECO:0007669"/>
    <property type="project" value="InterPro"/>
</dbReference>
<dbReference type="InterPro" id="IPR036271">
    <property type="entry name" value="Tet_transcr_reg_TetR-rel_C_sf"/>
</dbReference>
<dbReference type="GO" id="GO:0003700">
    <property type="term" value="F:DNA-binding transcription factor activity"/>
    <property type="evidence" value="ECO:0007669"/>
    <property type="project" value="TreeGrafter"/>
</dbReference>
<feature type="domain" description="HTH tetR-type" evidence="6">
    <location>
        <begin position="15"/>
        <end position="75"/>
    </location>
</feature>
<dbReference type="RefSeq" id="WP_103465652.1">
    <property type="nucleotide sequence ID" value="NZ_PPXC01000007.1"/>
</dbReference>
<dbReference type="PANTHER" id="PTHR30055">
    <property type="entry name" value="HTH-TYPE TRANSCRIPTIONAL REGULATOR RUTR"/>
    <property type="match status" value="1"/>
</dbReference>
<dbReference type="InterPro" id="IPR050109">
    <property type="entry name" value="HTH-type_TetR-like_transc_reg"/>
</dbReference>
<dbReference type="AlphaFoldDB" id="A0A2S3ZVU0"/>
<evidence type="ECO:0000256" key="1">
    <source>
        <dbReference type="ARBA" id="ARBA00022491"/>
    </source>
</evidence>
<dbReference type="Gene3D" id="1.10.357.10">
    <property type="entry name" value="Tetracycline Repressor, domain 2"/>
    <property type="match status" value="1"/>
</dbReference>
<comment type="caution">
    <text evidence="7">The sequence shown here is derived from an EMBL/GenBank/DDBJ whole genome shotgun (WGS) entry which is preliminary data.</text>
</comment>
<dbReference type="InterPro" id="IPR009057">
    <property type="entry name" value="Homeodomain-like_sf"/>
</dbReference>
<dbReference type="InterPro" id="IPR004111">
    <property type="entry name" value="Repressor_TetR_C"/>
</dbReference>
<dbReference type="SUPFAM" id="SSF48498">
    <property type="entry name" value="Tetracyclin repressor-like, C-terminal domain"/>
    <property type="match status" value="1"/>
</dbReference>
<reference evidence="7 8" key="1">
    <citation type="submission" date="2018-01" db="EMBL/GenBank/DDBJ databases">
        <title>Arthrobacter sp. nov., from glaciers in China.</title>
        <authorList>
            <person name="Liu Q."/>
            <person name="Xin Y.-H."/>
        </authorList>
    </citation>
    <scope>NUCLEOTIDE SEQUENCE [LARGE SCALE GENOMIC DNA]</scope>
    <source>
        <strain evidence="7 8">HLT2-12-2</strain>
    </source>
</reference>
<dbReference type="PROSITE" id="PS50977">
    <property type="entry name" value="HTH_TETR_2"/>
    <property type="match status" value="1"/>
</dbReference>
<proteinExistence type="predicted"/>
<dbReference type="Proteomes" id="UP000237061">
    <property type="component" value="Unassembled WGS sequence"/>
</dbReference>
<keyword evidence="1" id="KW-0678">Repressor</keyword>
<evidence type="ECO:0000256" key="3">
    <source>
        <dbReference type="ARBA" id="ARBA00023125"/>
    </source>
</evidence>
<dbReference type="EMBL" id="PPXC01000007">
    <property type="protein sequence ID" value="POH73303.1"/>
    <property type="molecule type" value="Genomic_DNA"/>
</dbReference>
<evidence type="ECO:0000256" key="4">
    <source>
        <dbReference type="ARBA" id="ARBA00023163"/>
    </source>
</evidence>
<dbReference type="Gene3D" id="1.10.10.60">
    <property type="entry name" value="Homeodomain-like"/>
    <property type="match status" value="1"/>
</dbReference>
<evidence type="ECO:0000256" key="5">
    <source>
        <dbReference type="PROSITE-ProRule" id="PRU00335"/>
    </source>
</evidence>
<keyword evidence="4" id="KW-0804">Transcription</keyword>
<keyword evidence="8" id="KW-1185">Reference proteome</keyword>
<accession>A0A2S3ZVU0</accession>
<dbReference type="GO" id="GO:0000976">
    <property type="term" value="F:transcription cis-regulatory region binding"/>
    <property type="evidence" value="ECO:0007669"/>
    <property type="project" value="TreeGrafter"/>
</dbReference>
<keyword evidence="2" id="KW-0805">Transcription regulation</keyword>
<dbReference type="Pfam" id="PF02909">
    <property type="entry name" value="TetR_C_1"/>
    <property type="match status" value="1"/>
</dbReference>
<sequence length="225" mass="24570">MSAEEIAQNGQVREPLSRERVLHCAVGIADAQGMAAVTMRSIAAELGVKPMSLYYYVANKGALLDGLIDIVFNEVELPTNTGHWEAAMRVRAHSVRRALGRHPWAIGLLESRTEPGLATLRHHNATLGVLRQAGFSIALSAHAYALIDSFIYGFALQENSLPFTGDGDDVAEIAAPMVEQFSGGEFPFLVEIAMEHVLKPGYKFGDEFEIGLTLILEGLARWLPR</sequence>
<keyword evidence="3 5" id="KW-0238">DNA-binding</keyword>
<evidence type="ECO:0000256" key="2">
    <source>
        <dbReference type="ARBA" id="ARBA00023015"/>
    </source>
</evidence>
<dbReference type="InterPro" id="IPR001647">
    <property type="entry name" value="HTH_TetR"/>
</dbReference>
<evidence type="ECO:0000259" key="6">
    <source>
        <dbReference type="PROSITE" id="PS50977"/>
    </source>
</evidence>
<evidence type="ECO:0000313" key="8">
    <source>
        <dbReference type="Proteomes" id="UP000237061"/>
    </source>
</evidence>
<protein>
    <submittedName>
        <fullName evidence="7">TetR family transcriptional regulator</fullName>
    </submittedName>
</protein>